<dbReference type="RefSeq" id="WP_136839801.1">
    <property type="nucleotide sequence ID" value="NZ_SUPL01000001.1"/>
</dbReference>
<evidence type="ECO:0000256" key="1">
    <source>
        <dbReference type="SAM" id="SignalP"/>
    </source>
</evidence>
<protein>
    <submittedName>
        <fullName evidence="2">Uncharacterized protein</fullName>
    </submittedName>
</protein>
<dbReference type="AlphaFoldDB" id="A0A4U0F4I9"/>
<dbReference type="Proteomes" id="UP000307657">
    <property type="component" value="Unassembled WGS sequence"/>
</dbReference>
<keyword evidence="3" id="KW-1185">Reference proteome</keyword>
<organism evidence="2 3">
    <name type="scientific">Pontimicrobium aquaticum</name>
    <dbReference type="NCBI Taxonomy" id="2565367"/>
    <lineage>
        <taxon>Bacteria</taxon>
        <taxon>Pseudomonadati</taxon>
        <taxon>Bacteroidota</taxon>
        <taxon>Flavobacteriia</taxon>
        <taxon>Flavobacteriales</taxon>
        <taxon>Flavobacteriaceae</taxon>
        <taxon>Pontimicrobium</taxon>
    </lineage>
</organism>
<feature type="chain" id="PRO_5020937065" evidence="1">
    <location>
        <begin position="24"/>
        <end position="177"/>
    </location>
</feature>
<proteinExistence type="predicted"/>
<feature type="signal peptide" evidence="1">
    <location>
        <begin position="1"/>
        <end position="23"/>
    </location>
</feature>
<evidence type="ECO:0000313" key="3">
    <source>
        <dbReference type="Proteomes" id="UP000307657"/>
    </source>
</evidence>
<keyword evidence="1" id="KW-0732">Signal</keyword>
<dbReference type="EMBL" id="SUPL01000001">
    <property type="protein sequence ID" value="TJY37702.1"/>
    <property type="molecule type" value="Genomic_DNA"/>
</dbReference>
<evidence type="ECO:0000313" key="2">
    <source>
        <dbReference type="EMBL" id="TJY37702.1"/>
    </source>
</evidence>
<name>A0A4U0F4I9_9FLAO</name>
<gene>
    <name evidence="2" type="ORF">E5167_00155</name>
</gene>
<dbReference type="OrthoDB" id="1443931at2"/>
<accession>A0A4U0F4I9</accession>
<sequence length="177" mass="20356">MSKFNLITSRLVLVLILSLSFHCKEPDNDTKQEQETTTELVKITPQDINTINYTEFVLSNLARKKVNDWTKFKTLETEIENLKSGTLSFFKDDKAVLQGFITDLKNEVPESLNKPSILVRLSVLETAMYKFDETINLQSSTKEAILKDIERLLLAQNNFIYQINKVIEKASQNIIKP</sequence>
<comment type="caution">
    <text evidence="2">The sequence shown here is derived from an EMBL/GenBank/DDBJ whole genome shotgun (WGS) entry which is preliminary data.</text>
</comment>
<reference evidence="2 3" key="1">
    <citation type="submission" date="2019-04" db="EMBL/GenBank/DDBJ databases">
        <title>Lacinutrix sp. nov., isolated from marine water.</title>
        <authorList>
            <person name="Kim W."/>
        </authorList>
    </citation>
    <scope>NUCLEOTIDE SEQUENCE [LARGE SCALE GENOMIC DNA]</scope>
    <source>
        <strain evidence="2 3">CAU 1491</strain>
    </source>
</reference>